<dbReference type="GO" id="GO:0005737">
    <property type="term" value="C:cytoplasm"/>
    <property type="evidence" value="ECO:0007669"/>
    <property type="project" value="UniProtKB-SubCell"/>
</dbReference>
<dbReference type="KEGG" id="mhey:H2LOC_009695"/>
<dbReference type="OrthoDB" id="9809275at2"/>
<keyword evidence="12" id="KW-0808">Transferase</keyword>
<dbReference type="Gene3D" id="3.40.50.300">
    <property type="entry name" value="P-loop containing nucleotide triphosphate hydrolases"/>
    <property type="match status" value="1"/>
</dbReference>
<dbReference type="Proteomes" id="UP000309061">
    <property type="component" value="Chromosome"/>
</dbReference>
<evidence type="ECO:0000256" key="8">
    <source>
        <dbReference type="ARBA" id="ARBA00022840"/>
    </source>
</evidence>
<dbReference type="NCBIfam" id="TIGR00150">
    <property type="entry name" value="T6A_YjeE"/>
    <property type="match status" value="1"/>
</dbReference>
<dbReference type="GO" id="GO:0046872">
    <property type="term" value="F:metal ion binding"/>
    <property type="evidence" value="ECO:0007669"/>
    <property type="project" value="UniProtKB-KW"/>
</dbReference>
<keyword evidence="13" id="KW-1185">Reference proteome</keyword>
<dbReference type="Gene3D" id="3.90.1200.10">
    <property type="match status" value="1"/>
</dbReference>
<feature type="domain" description="Aminoglycoside phosphotransferase" evidence="11">
    <location>
        <begin position="188"/>
        <end position="437"/>
    </location>
</feature>
<evidence type="ECO:0000259" key="11">
    <source>
        <dbReference type="Pfam" id="PF01636"/>
    </source>
</evidence>
<dbReference type="PIRSF" id="PIRSF036599">
    <property type="entry name" value="AtpPhos"/>
    <property type="match status" value="1"/>
</dbReference>
<reference evidence="12 13" key="1">
    <citation type="submission" date="2019-11" db="EMBL/GenBank/DDBJ databases">
        <title>The genome sequence of Methylocystis heyeri.</title>
        <authorList>
            <person name="Oshkin I.Y."/>
            <person name="Miroshnikov K."/>
            <person name="Dedysh S.N."/>
        </authorList>
    </citation>
    <scope>NUCLEOTIDE SEQUENCE [LARGE SCALE GENOMIC DNA]</scope>
    <source>
        <strain evidence="12 13">H2</strain>
    </source>
</reference>
<dbReference type="SUPFAM" id="SSF56112">
    <property type="entry name" value="Protein kinase-like (PK-like)"/>
    <property type="match status" value="1"/>
</dbReference>
<evidence type="ECO:0000256" key="5">
    <source>
        <dbReference type="ARBA" id="ARBA00022694"/>
    </source>
</evidence>
<evidence type="ECO:0000256" key="4">
    <source>
        <dbReference type="ARBA" id="ARBA00022490"/>
    </source>
</evidence>
<proteinExistence type="inferred from homology"/>
<evidence type="ECO:0000256" key="2">
    <source>
        <dbReference type="ARBA" id="ARBA00007599"/>
    </source>
</evidence>
<dbReference type="InterPro" id="IPR003442">
    <property type="entry name" value="T6A_TsaE"/>
</dbReference>
<dbReference type="InterPro" id="IPR027417">
    <property type="entry name" value="P-loop_NTPase"/>
</dbReference>
<dbReference type="Gene3D" id="3.30.200.20">
    <property type="entry name" value="Phosphorylase Kinase, domain 1"/>
    <property type="match status" value="1"/>
</dbReference>
<evidence type="ECO:0000256" key="6">
    <source>
        <dbReference type="ARBA" id="ARBA00022723"/>
    </source>
</evidence>
<dbReference type="EMBL" id="CP046052">
    <property type="protein sequence ID" value="QGM45954.1"/>
    <property type="molecule type" value="Genomic_DNA"/>
</dbReference>
<protein>
    <recommendedName>
        <fullName evidence="3">tRNA threonylcarbamoyladenosine biosynthesis protein TsaE</fullName>
    </recommendedName>
    <alternativeName>
        <fullName evidence="10">t(6)A37 threonylcarbamoyladenosine biosynthesis protein TsaE</fullName>
    </alternativeName>
</protein>
<dbReference type="Pfam" id="PF01636">
    <property type="entry name" value="APH"/>
    <property type="match status" value="1"/>
</dbReference>
<evidence type="ECO:0000256" key="1">
    <source>
        <dbReference type="ARBA" id="ARBA00004496"/>
    </source>
</evidence>
<dbReference type="PANTHER" id="PTHR33540">
    <property type="entry name" value="TRNA THREONYLCARBAMOYLADENOSINE BIOSYNTHESIS PROTEIN TSAE"/>
    <property type="match status" value="1"/>
</dbReference>
<dbReference type="InterPro" id="IPR012180">
    <property type="entry name" value="Bifunc_ATPase/PTrfase"/>
</dbReference>
<dbReference type="Pfam" id="PF02367">
    <property type="entry name" value="TsaE"/>
    <property type="match status" value="1"/>
</dbReference>
<comment type="similarity">
    <text evidence="2">Belongs to the TsaE family.</text>
</comment>
<evidence type="ECO:0000256" key="3">
    <source>
        <dbReference type="ARBA" id="ARBA00019010"/>
    </source>
</evidence>
<dbReference type="InterPro" id="IPR011009">
    <property type="entry name" value="Kinase-like_dom_sf"/>
</dbReference>
<dbReference type="GO" id="GO:0005524">
    <property type="term" value="F:ATP binding"/>
    <property type="evidence" value="ECO:0007669"/>
    <property type="project" value="UniProtKB-KW"/>
</dbReference>
<dbReference type="GO" id="GO:0002949">
    <property type="term" value="P:tRNA threonylcarbamoyladenosine modification"/>
    <property type="evidence" value="ECO:0007669"/>
    <property type="project" value="InterPro"/>
</dbReference>
<evidence type="ECO:0000313" key="13">
    <source>
        <dbReference type="Proteomes" id="UP000309061"/>
    </source>
</evidence>
<sequence length="518" mass="57124">MSADATSKTAPRTVWRLDVATEEATAALAQDLATFLKKGDVVALAGDLGAGKTTFARALIRTLSGDPALEAPSPTFTLMQVYEGDFGRIVHADFYRIDAAADVAELGWEEVCEDAILLVEWAERARELLPPDHLEIRFSFAEPERRDARIVTVSGHGAFAQRLGSFKALREFLRNSGWADARRAHLLGDASSRAYETLEKPNGERAILMISPARPDGPPIRYGKSYSAIARLAENIRAFVAVGEGLSAQGLSAPKILARDLDEGLAIVEDLGREGVVDENGPIPERYQEAVSALAHLHSRKLSDVLPIAGDGSYRIPPYDLDALLIEVELLIDWYISHIARSMVASGARAVFVNLWRQALIELASAPPTWTLRDYHSPNLIWLPQREGLRRVGIIDFQDCVLGHPAYDVVSLAQDARVTVPDELEMKLIAHYALARREADPDFDMAGFAKAYAILGAQRATKIMGIFARLDLRDGKPHYLTHLPRVEIYLKKSLRHPALTEIKAWYESNLPALFEAAP</sequence>
<evidence type="ECO:0000256" key="10">
    <source>
        <dbReference type="ARBA" id="ARBA00032441"/>
    </source>
</evidence>
<keyword evidence="9" id="KW-0460">Magnesium</keyword>
<dbReference type="GO" id="GO:0016740">
    <property type="term" value="F:transferase activity"/>
    <property type="evidence" value="ECO:0007669"/>
    <property type="project" value="UniProtKB-KW"/>
</dbReference>
<name>A0A6B8KC21_9HYPH</name>
<accession>A0A6B8KC21</accession>
<organism evidence="12 13">
    <name type="scientific">Methylocystis heyeri</name>
    <dbReference type="NCBI Taxonomy" id="391905"/>
    <lineage>
        <taxon>Bacteria</taxon>
        <taxon>Pseudomonadati</taxon>
        <taxon>Pseudomonadota</taxon>
        <taxon>Alphaproteobacteria</taxon>
        <taxon>Hyphomicrobiales</taxon>
        <taxon>Methylocystaceae</taxon>
        <taxon>Methylocystis</taxon>
    </lineage>
</organism>
<dbReference type="PANTHER" id="PTHR33540:SF2">
    <property type="entry name" value="TRNA THREONYLCARBAMOYLADENOSINE BIOSYNTHESIS PROTEIN TSAE"/>
    <property type="match status" value="1"/>
</dbReference>
<keyword evidence="6" id="KW-0479">Metal-binding</keyword>
<keyword evidence="4" id="KW-0963">Cytoplasm</keyword>
<evidence type="ECO:0000256" key="9">
    <source>
        <dbReference type="ARBA" id="ARBA00022842"/>
    </source>
</evidence>
<evidence type="ECO:0000313" key="12">
    <source>
        <dbReference type="EMBL" id="QGM45954.1"/>
    </source>
</evidence>
<dbReference type="RefSeq" id="WP_136496219.1">
    <property type="nucleotide sequence ID" value="NZ_CP046052.1"/>
</dbReference>
<evidence type="ECO:0000256" key="7">
    <source>
        <dbReference type="ARBA" id="ARBA00022741"/>
    </source>
</evidence>
<dbReference type="SUPFAM" id="SSF52540">
    <property type="entry name" value="P-loop containing nucleoside triphosphate hydrolases"/>
    <property type="match status" value="1"/>
</dbReference>
<dbReference type="InterPro" id="IPR002575">
    <property type="entry name" value="Aminoglycoside_PTrfase"/>
</dbReference>
<keyword evidence="8" id="KW-0067">ATP-binding</keyword>
<gene>
    <name evidence="12" type="primary">tsaE</name>
    <name evidence="12" type="ORF">H2LOC_009695</name>
</gene>
<comment type="subcellular location">
    <subcellularLocation>
        <location evidence="1">Cytoplasm</location>
    </subcellularLocation>
</comment>
<keyword evidence="7" id="KW-0547">Nucleotide-binding</keyword>
<keyword evidence="5" id="KW-0819">tRNA processing</keyword>
<dbReference type="AlphaFoldDB" id="A0A6B8KC21"/>